<sequence>MPSVSLTFKKPNSALVMMPKVGKLTAISRKLFNVLLNVTQRQVAQFQKDGLGVLPVRFKAKLSDLVDPVEVGESNLLSQSKKSFREMRRVELDWEAPDANSEIIFRSMSLLSEVTFTKEAGKGVIYVEWAFPPSLMDVIVDPSRFTPIDITQLARLKTYTAVALYEIASRYRNNPSGLTSEQDMDWWISALSQSAAPIDPITKLPKPRGWSKFKDDSLNAAIQEINLKSDLIVELLEKKTGRKLTSAQFKVSRSIKDNDSSNLGTPSKMSSEIAEIAIRLGLSLGDISNLITQGQNENVLKVAFSRLEARLARDDLANVDSKIAYLRSVLTDTNQYVHDKPLSIHHVNKVSPQTLNDELKAPQSHKERRRAEIKDELMSLSKDQQKPYAETALEALRTAGLSTPSTKRKVEAGNWAASPFLVSKMVEAYAIAQYGNEWFHEPSKEA</sequence>
<dbReference type="Pfam" id="PF01051">
    <property type="entry name" value="Rep3_N"/>
    <property type="match status" value="1"/>
</dbReference>
<keyword evidence="3" id="KW-0614">Plasmid</keyword>
<proteinExistence type="inferred from homology"/>
<accession>A0AAU7M0C7</accession>
<evidence type="ECO:0000256" key="1">
    <source>
        <dbReference type="ARBA" id="ARBA00038283"/>
    </source>
</evidence>
<comment type="similarity">
    <text evidence="1">Belongs to the initiator RepB protein family.</text>
</comment>
<evidence type="ECO:0000313" key="3">
    <source>
        <dbReference type="EMBL" id="XBP73188.1"/>
    </source>
</evidence>
<reference evidence="3" key="1">
    <citation type="submission" date="2024-05" db="EMBL/GenBank/DDBJ databases">
        <authorList>
            <person name="Bunk B."/>
            <person name="Swiderski J."/>
            <person name="Sproer C."/>
            <person name="Thiel V."/>
        </authorList>
    </citation>
    <scope>NUCLEOTIDE SEQUENCE</scope>
    <source>
        <strain evidence="3">DSM 17735</strain>
        <plasmid evidence="3">p4</plasmid>
    </source>
</reference>
<dbReference type="SUPFAM" id="SSF46785">
    <property type="entry name" value="Winged helix' DNA-binding domain"/>
    <property type="match status" value="1"/>
</dbReference>
<protein>
    <submittedName>
        <fullName evidence="3">Replication initiation protein</fullName>
    </submittedName>
</protein>
<dbReference type="EMBL" id="CP157679">
    <property type="protein sequence ID" value="XBP73188.1"/>
    <property type="molecule type" value="Genomic_DNA"/>
</dbReference>
<dbReference type="InterPro" id="IPR000525">
    <property type="entry name" value="Initiator_Rep_WH1"/>
</dbReference>
<dbReference type="Pfam" id="PF21205">
    <property type="entry name" value="Rep3_C"/>
    <property type="match status" value="1"/>
</dbReference>
<dbReference type="GO" id="GO:0003887">
    <property type="term" value="F:DNA-directed DNA polymerase activity"/>
    <property type="evidence" value="ECO:0007669"/>
    <property type="project" value="InterPro"/>
</dbReference>
<evidence type="ECO:0000259" key="2">
    <source>
        <dbReference type="Pfam" id="PF01051"/>
    </source>
</evidence>
<dbReference type="AlphaFoldDB" id="A0AAU7M0C7"/>
<name>A0AAU7M0C7_9BURK</name>
<dbReference type="InterPro" id="IPR036388">
    <property type="entry name" value="WH-like_DNA-bd_sf"/>
</dbReference>
<geneLocation type="plasmid" evidence="3">
    <name>p4</name>
</geneLocation>
<dbReference type="Gene3D" id="1.10.10.10">
    <property type="entry name" value="Winged helix-like DNA-binding domain superfamily/Winged helix DNA-binding domain"/>
    <property type="match status" value="1"/>
</dbReference>
<dbReference type="GO" id="GO:0006270">
    <property type="term" value="P:DNA replication initiation"/>
    <property type="evidence" value="ECO:0007669"/>
    <property type="project" value="InterPro"/>
</dbReference>
<dbReference type="InterPro" id="IPR036390">
    <property type="entry name" value="WH_DNA-bd_sf"/>
</dbReference>
<gene>
    <name evidence="3" type="ORF">ABLV49_25675</name>
</gene>
<organism evidence="3">
    <name type="scientific">Polaromonas hydrogenivorans</name>
    <dbReference type="NCBI Taxonomy" id="335476"/>
    <lineage>
        <taxon>Bacteria</taxon>
        <taxon>Pseudomonadati</taxon>
        <taxon>Pseudomonadota</taxon>
        <taxon>Betaproteobacteria</taxon>
        <taxon>Burkholderiales</taxon>
        <taxon>Comamonadaceae</taxon>
        <taxon>Polaromonas</taxon>
    </lineage>
</organism>
<feature type="domain" description="Initiator Rep protein WH1" evidence="2">
    <location>
        <begin position="23"/>
        <end position="168"/>
    </location>
</feature>
<dbReference type="RefSeq" id="WP_349283217.1">
    <property type="nucleotide sequence ID" value="NZ_CBCSCU010000064.1"/>
</dbReference>